<protein>
    <submittedName>
        <fullName evidence="2">Uncharacterized conserved protein, DUF2252 family</fullName>
    </submittedName>
</protein>
<keyword evidence="3" id="KW-1185">Reference proteome</keyword>
<feature type="compositionally biased region" description="Basic and acidic residues" evidence="1">
    <location>
        <begin position="1"/>
        <end position="23"/>
    </location>
</feature>
<accession>A0A285IYN1</accession>
<evidence type="ECO:0000313" key="3">
    <source>
        <dbReference type="Proteomes" id="UP000219612"/>
    </source>
</evidence>
<evidence type="ECO:0000313" key="2">
    <source>
        <dbReference type="EMBL" id="SNY53094.1"/>
    </source>
</evidence>
<dbReference type="EMBL" id="OBDY01000013">
    <property type="protein sequence ID" value="SNY53094.1"/>
    <property type="molecule type" value="Genomic_DNA"/>
</dbReference>
<organism evidence="2 3">
    <name type="scientific">Paractinoplanes atraurantiacus</name>
    <dbReference type="NCBI Taxonomy" id="1036182"/>
    <lineage>
        <taxon>Bacteria</taxon>
        <taxon>Bacillati</taxon>
        <taxon>Actinomycetota</taxon>
        <taxon>Actinomycetes</taxon>
        <taxon>Micromonosporales</taxon>
        <taxon>Micromonosporaceae</taxon>
        <taxon>Paractinoplanes</taxon>
    </lineage>
</organism>
<dbReference type="InterPro" id="IPR018721">
    <property type="entry name" value="DUF2252"/>
</dbReference>
<dbReference type="PANTHER" id="PTHR39441">
    <property type="entry name" value="DUF2252 DOMAIN-CONTAINING PROTEIN"/>
    <property type="match status" value="1"/>
</dbReference>
<dbReference type="Proteomes" id="UP000219612">
    <property type="component" value="Unassembled WGS sequence"/>
</dbReference>
<dbReference type="Pfam" id="PF10009">
    <property type="entry name" value="DUF2252"/>
    <property type="match status" value="1"/>
</dbReference>
<feature type="region of interest" description="Disordered" evidence="1">
    <location>
        <begin position="1"/>
        <end position="31"/>
    </location>
</feature>
<sequence>MTPDERAAAGRHALEEVPLEAHAEVPTPAGRDANGVLAEQEQTRLPELLPIRHERMSTDPFAFYRASAAVMAADLAAGPSTSLRTQLCGDAHLANFGMFASPERRLVFDLNDFDETHPGPFEWDLKRLIASLALAGRANGLKRKERAVISSAAARAYREAMASFAAMGNLDLWYAHADVESLRSQLDKTRSKKVAAAGAKARGRTSLQAFRKLTEVVDGKRRIVADPPLLVPVRDIMQGEEDLEDQIRELLDGYRDTLPEDRRRLFDGFTYVDMARKVVGVGSVGTRCWIILLTGRDDEDPLLLQVKESGPSVLADHIKAGEWDNHGRRVVAGQRLMQAHSDIFLGWQSYGGRDFYVRQLRDWKGTMESSTFKPEGLRLYGEICAWTLARAHARGGDRIAIAAYLGESDAMDRALVRFAESYADRTESDHAAFKTTS</sequence>
<reference evidence="2 3" key="1">
    <citation type="submission" date="2017-09" db="EMBL/GenBank/DDBJ databases">
        <authorList>
            <person name="Ehlers B."/>
            <person name="Leendertz F.H."/>
        </authorList>
    </citation>
    <scope>NUCLEOTIDE SEQUENCE [LARGE SCALE GENOMIC DNA]</scope>
    <source>
        <strain evidence="2 3">CGMCC 4.6857</strain>
    </source>
</reference>
<evidence type="ECO:0000256" key="1">
    <source>
        <dbReference type="SAM" id="MobiDB-lite"/>
    </source>
</evidence>
<dbReference type="RefSeq" id="WP_097323032.1">
    <property type="nucleotide sequence ID" value="NZ_OBDY01000013.1"/>
</dbReference>
<proteinExistence type="predicted"/>
<name>A0A285IYN1_9ACTN</name>
<gene>
    <name evidence="2" type="ORF">SAMN05421748_113178</name>
</gene>
<dbReference type="AlphaFoldDB" id="A0A285IYN1"/>
<dbReference type="OrthoDB" id="1491115at2"/>
<dbReference type="PANTHER" id="PTHR39441:SF1">
    <property type="entry name" value="DUF2252 DOMAIN-CONTAINING PROTEIN"/>
    <property type="match status" value="1"/>
</dbReference>